<keyword evidence="5" id="KW-0560">Oxidoreductase</keyword>
<evidence type="ECO:0000256" key="6">
    <source>
        <dbReference type="ARBA" id="ARBA00023004"/>
    </source>
</evidence>
<evidence type="ECO:0000256" key="2">
    <source>
        <dbReference type="ARBA" id="ARBA00004496"/>
    </source>
</evidence>
<evidence type="ECO:0000313" key="7">
    <source>
        <dbReference type="EMBL" id="QKU34181.1"/>
    </source>
</evidence>
<keyword evidence="3" id="KW-0963">Cytoplasm</keyword>
<evidence type="ECO:0000256" key="3">
    <source>
        <dbReference type="ARBA" id="ARBA00022490"/>
    </source>
</evidence>
<dbReference type="Pfam" id="PF05153">
    <property type="entry name" value="MIOX"/>
    <property type="match status" value="1"/>
</dbReference>
<dbReference type="KEGG" id="vg:80517491"/>
<keyword evidence="4" id="KW-0479">Metal-binding</keyword>
<evidence type="ECO:0000256" key="4">
    <source>
        <dbReference type="ARBA" id="ARBA00022723"/>
    </source>
</evidence>
<dbReference type="SUPFAM" id="SSF109604">
    <property type="entry name" value="HD-domain/PDEase-like"/>
    <property type="match status" value="1"/>
</dbReference>
<dbReference type="GO" id="GO:0005506">
    <property type="term" value="F:iron ion binding"/>
    <property type="evidence" value="ECO:0007669"/>
    <property type="project" value="InterPro"/>
</dbReference>
<evidence type="ECO:0008006" key="8">
    <source>
        <dbReference type="Google" id="ProtNLM"/>
    </source>
</evidence>
<dbReference type="GO" id="GO:0019310">
    <property type="term" value="P:inositol catabolic process"/>
    <property type="evidence" value="ECO:0007669"/>
    <property type="project" value="InterPro"/>
</dbReference>
<accession>A0A6N1NXM9</accession>
<dbReference type="GeneID" id="80517491"/>
<dbReference type="PANTHER" id="PTHR12588:SF0">
    <property type="entry name" value="INOSITOL OXYGENASE"/>
    <property type="match status" value="1"/>
</dbReference>
<comment type="cofactor">
    <cofactor evidence="1">
        <name>Fe cation</name>
        <dbReference type="ChEBI" id="CHEBI:24875"/>
    </cofactor>
</comment>
<comment type="subcellular location">
    <subcellularLocation>
        <location evidence="2">Cytoplasm</location>
    </subcellularLocation>
</comment>
<reference evidence="7" key="1">
    <citation type="submission" date="2017-06" db="EMBL/GenBank/DDBJ databases">
        <authorList>
            <person name="Assis F.L."/>
            <person name="Abrahao J.S."/>
            <person name="Silva L."/>
            <person name="Khalil J.B."/>
            <person name="Rodrigues R."/>
            <person name="Silva L.S."/>
            <person name="Boratto P."/>
            <person name="Andrade M."/>
            <person name="Kroon E.G."/>
            <person name="Ribeiro B."/>
            <person name="Bergier I."/>
            <person name="Seligmann H."/>
            <person name="Ghigo E."/>
            <person name="Colson P."/>
            <person name="Levasseur A."/>
            <person name="Raoult D."/>
            <person name="Scola B.L."/>
        </authorList>
    </citation>
    <scope>NUCLEOTIDE SEQUENCE</scope>
    <source>
        <strain evidence="7">Deep ocean</strain>
    </source>
</reference>
<dbReference type="RefSeq" id="YP_010780800.1">
    <property type="nucleotide sequence ID" value="NC_075038.1"/>
</dbReference>
<protein>
    <recommendedName>
        <fullName evidence="8">Inositol oxygenase</fullName>
    </recommendedName>
</protein>
<sequence length="268" mass="31982">MAKTESEFRNYVTPNEKIMNVYKTNHEIQTVDFVDEKLKEYCVKFDKHKMTIWDAIEKMDTIVDESDPDFDSPQIYHAFQTAEEIRKIFPEHDWLHLVGLVHDLGKVLLLPEFGSNQQWEVVGDTFPVGCRFSNKIIFHEFFENNPDSKNQVYDTDLGIYEKNCGFSNVKFSFGHDEYLYKVLVHNKCTIPVIGLNIIRYHSFYPWHKDGAYDYLENEEDKELKNWCRFFSQCDLYTKNNEEPIDISKIKPYYQSLIEKYFPNQILSW</sequence>
<dbReference type="GO" id="GO:0050113">
    <property type="term" value="F:inositol oxygenase activity"/>
    <property type="evidence" value="ECO:0007669"/>
    <property type="project" value="InterPro"/>
</dbReference>
<dbReference type="PANTHER" id="PTHR12588">
    <property type="entry name" value="MYOINOSITOL OXYGENASE"/>
    <property type="match status" value="1"/>
</dbReference>
<evidence type="ECO:0000256" key="5">
    <source>
        <dbReference type="ARBA" id="ARBA00023002"/>
    </source>
</evidence>
<organism evidence="7">
    <name type="scientific">Tupanvirus deep ocean</name>
    <dbReference type="NCBI Taxonomy" id="2126984"/>
    <lineage>
        <taxon>Viruses</taxon>
        <taxon>Varidnaviria</taxon>
        <taxon>Bamfordvirae</taxon>
        <taxon>Nucleocytoviricota</taxon>
        <taxon>Megaviricetes</taxon>
        <taxon>Imitervirales</taxon>
        <taxon>Mimiviridae</taxon>
        <taxon>Megamimivirinae</taxon>
        <taxon>Tupanvirus</taxon>
        <taxon>Tupanvirus altamarinense</taxon>
    </lineage>
</organism>
<name>A0A6N1NXM9_9VIRU</name>
<dbReference type="InterPro" id="IPR007828">
    <property type="entry name" value="Inositol_oxygenase"/>
</dbReference>
<evidence type="ECO:0000256" key="1">
    <source>
        <dbReference type="ARBA" id="ARBA00001962"/>
    </source>
</evidence>
<dbReference type="EMBL" id="MF405918">
    <property type="protein sequence ID" value="QKU34181.1"/>
    <property type="molecule type" value="Genomic_DNA"/>
</dbReference>
<reference evidence="7" key="2">
    <citation type="journal article" date="2018" name="Nat. Commun.">
        <title>Tailed giant Tupanvirus possesses the most complete translational apparatus of the known virosphere.</title>
        <authorList>
            <person name="Abrahao J."/>
            <person name="Silva L."/>
            <person name="Silva L.S."/>
            <person name="Khalil J.Y.B."/>
            <person name="Rodrigues R."/>
            <person name="Arantes T."/>
            <person name="Assis F."/>
            <person name="Boratto P."/>
            <person name="Andrade M."/>
            <person name="Kroon E.G."/>
            <person name="Ribeiro B."/>
            <person name="Bergier I."/>
            <person name="Seligmann H."/>
            <person name="Ghigo E."/>
            <person name="Colson P."/>
            <person name="Levasseur A."/>
            <person name="Kroemer G."/>
            <person name="Raoult D."/>
            <person name="La Scola B."/>
        </authorList>
    </citation>
    <scope>NUCLEOTIDE SEQUENCE [LARGE SCALE GENOMIC DNA]</scope>
    <source>
        <strain evidence="7">Deep ocean</strain>
    </source>
</reference>
<proteinExistence type="predicted"/>
<keyword evidence="6" id="KW-0408">Iron</keyword>